<dbReference type="Proteomes" id="UP000232323">
    <property type="component" value="Unassembled WGS sequence"/>
</dbReference>
<sequence>MNKLKFRDVTVSVIESPSKVGLTPSPQFFDDITASQDPLPPTVLLGTPKADSFPISKEELIEKAKNVFKVGTGLESPDDLADDFKFEFPIISLPKKEYLAAVSSFRLKEAFPDINPHAYDFRVDPFEPNRVWFTSRVTATHKGALKVGDMKFDPTNKLVFGAPECQSYTFNAEGKVTSFTGGYIMDRRVGNTKGLGAVFGIIAAIGGPVLQPGSPILTFLQLQGAVTAFLKPILGSK</sequence>
<dbReference type="OrthoDB" id="199820at2759"/>
<feature type="transmembrane region" description="Helical" evidence="1">
    <location>
        <begin position="194"/>
        <end position="210"/>
    </location>
</feature>
<keyword evidence="3" id="KW-1185">Reference proteome</keyword>
<protein>
    <submittedName>
        <fullName evidence="2">Uncharacterized protein</fullName>
    </submittedName>
</protein>
<evidence type="ECO:0000313" key="3">
    <source>
        <dbReference type="Proteomes" id="UP000232323"/>
    </source>
</evidence>
<name>A0A250X8W7_9CHLO</name>
<accession>A0A250X8W7</accession>
<evidence type="ECO:0000313" key="2">
    <source>
        <dbReference type="EMBL" id="GAX79515.1"/>
    </source>
</evidence>
<dbReference type="AlphaFoldDB" id="A0A250X8W7"/>
<dbReference type="EMBL" id="BEGY01000043">
    <property type="protein sequence ID" value="GAX79515.1"/>
    <property type="molecule type" value="Genomic_DNA"/>
</dbReference>
<evidence type="ECO:0000256" key="1">
    <source>
        <dbReference type="SAM" id="Phobius"/>
    </source>
</evidence>
<keyword evidence="1" id="KW-0472">Membrane</keyword>
<proteinExistence type="predicted"/>
<reference evidence="2 3" key="1">
    <citation type="submission" date="2017-08" db="EMBL/GenBank/DDBJ databases">
        <title>Acidophilic green algal genome provides insights into adaptation to an acidic environment.</title>
        <authorList>
            <person name="Hirooka S."/>
            <person name="Hirose Y."/>
            <person name="Kanesaki Y."/>
            <person name="Higuchi S."/>
            <person name="Fujiwara T."/>
            <person name="Onuma R."/>
            <person name="Era A."/>
            <person name="Ohbayashi R."/>
            <person name="Uzuka A."/>
            <person name="Nozaki H."/>
            <person name="Yoshikawa H."/>
            <person name="Miyagishima S.Y."/>
        </authorList>
    </citation>
    <scope>NUCLEOTIDE SEQUENCE [LARGE SCALE GENOMIC DNA]</scope>
    <source>
        <strain evidence="2 3">NIES-2499</strain>
    </source>
</reference>
<organism evidence="2 3">
    <name type="scientific">Chlamydomonas eustigma</name>
    <dbReference type="NCBI Taxonomy" id="1157962"/>
    <lineage>
        <taxon>Eukaryota</taxon>
        <taxon>Viridiplantae</taxon>
        <taxon>Chlorophyta</taxon>
        <taxon>core chlorophytes</taxon>
        <taxon>Chlorophyceae</taxon>
        <taxon>CS clade</taxon>
        <taxon>Chlamydomonadales</taxon>
        <taxon>Chlamydomonadaceae</taxon>
        <taxon>Chlamydomonas</taxon>
    </lineage>
</organism>
<gene>
    <name evidence="2" type="ORF">CEUSTIGMA_g6956.t1</name>
</gene>
<comment type="caution">
    <text evidence="2">The sequence shown here is derived from an EMBL/GenBank/DDBJ whole genome shotgun (WGS) entry which is preliminary data.</text>
</comment>
<keyword evidence="1" id="KW-1133">Transmembrane helix</keyword>
<keyword evidence="1" id="KW-0812">Transmembrane</keyword>